<evidence type="ECO:0000256" key="1">
    <source>
        <dbReference type="ARBA" id="ARBA00004123"/>
    </source>
</evidence>
<dbReference type="PANTHER" id="PTHR15263">
    <property type="entry name" value="I-KAPPA-B-LIKE PROTEIN IKBL"/>
    <property type="match status" value="1"/>
</dbReference>
<dbReference type="GO" id="GO:0043124">
    <property type="term" value="P:negative regulation of canonical NF-kappaB signal transduction"/>
    <property type="evidence" value="ECO:0007669"/>
    <property type="project" value="InterPro"/>
</dbReference>
<evidence type="ECO:0000256" key="4">
    <source>
        <dbReference type="ARBA" id="ARBA00023043"/>
    </source>
</evidence>
<name>A0A4Y9Z8P5_9AGAM</name>
<dbReference type="InterPro" id="IPR038753">
    <property type="entry name" value="NFKBIL1"/>
</dbReference>
<dbReference type="OrthoDB" id="412109at2759"/>
<feature type="region of interest" description="Disordered" evidence="6">
    <location>
        <begin position="336"/>
        <end position="363"/>
    </location>
</feature>
<reference evidence="7 8" key="1">
    <citation type="submission" date="2019-02" db="EMBL/GenBank/DDBJ databases">
        <title>Genome sequencing of the rare red list fungi Dentipellis fragilis.</title>
        <authorList>
            <person name="Buettner E."/>
            <person name="Kellner H."/>
        </authorList>
    </citation>
    <scope>NUCLEOTIDE SEQUENCE [LARGE SCALE GENOMIC DNA]</scope>
    <source>
        <strain evidence="7 8">DSM 105465</strain>
    </source>
</reference>
<feature type="compositionally biased region" description="Low complexity" evidence="6">
    <location>
        <begin position="29"/>
        <end position="41"/>
    </location>
</feature>
<keyword evidence="3" id="KW-0677">Repeat</keyword>
<keyword evidence="5" id="KW-0539">Nucleus</keyword>
<protein>
    <submittedName>
        <fullName evidence="7">Uncharacterized protein</fullName>
    </submittedName>
</protein>
<feature type="region of interest" description="Disordered" evidence="6">
    <location>
        <begin position="1"/>
        <end position="41"/>
    </location>
</feature>
<comment type="subcellular location">
    <subcellularLocation>
        <location evidence="1">Nucleus</location>
    </subcellularLocation>
</comment>
<sequence>MQSPGSGGPATPEMPQTPPKPMQTSQCVSPSGSTTTSPPSLSLAAQVNRLSLSVSRSAPLPYDEDDGPPAKIRAHIDKCRQYLHDGIKEAILKAESFSHQIAHGYDPAHPFSWGGMVKDTRAPTQTARLSATLTSTTEDLDDLADKQFAAFAKLVFSELKEMEKCWANQVGRVERDKNSERSQALQKQRMSLFTDIEALEAALAECKCEHEKTLAGLNTQHESTLADLSARHEKTLADLKTHHEAVHEADERRRKQDLANLQAQFQQEAAFWNAQYQSDMTAANKRTSDEGALRKKVEAELTSTRGTLSAELSKVKGELEGAQAKLNKLQKEMLDDARKRHAEDAVRRNVDQRREREAKQREQDRLRLEKEVAKKEAEMRASHQSMLNAKLEELGLAKKRVGELQMDLKTEIEKCSKILGEKRSFSFQIANLSADLEKAESGRMEAEAKQQAAEDRRQVAEEKQSKTKIDLESAQLAQAEAEKKLGRIQKESEESEKRSKAAVYRRMYDILWAHISGSSLRFNMIGWPIAIGAERPEDLVKSEIQNFVLNPLYGEGKTVREKLREAIRMWHPDKFNQRLADRIAEEDRVMVKDADRHNCVHNVHARGHRDIVHNRAKMKDAYAPGCASYPEEFQETMRDILSGINKIDDELYSVLRTFDPVELDPSSTGNAIPPWVFLVIDRAKQNRDAELQKHLVKFHKDLVKLSTTFDSRVAAARQDRDEALERQRNMLGDQYAASELEVHRVYRGEQFEQGLKLFKERNAFRREMGKEYKDRLAMELKKQREAMELKFAERLQRQPSEVEATANGS</sequence>
<evidence type="ECO:0000256" key="3">
    <source>
        <dbReference type="ARBA" id="ARBA00022737"/>
    </source>
</evidence>
<accession>A0A4Y9Z8P5</accession>
<keyword evidence="8" id="KW-1185">Reference proteome</keyword>
<dbReference type="PANTHER" id="PTHR15263:SF1">
    <property type="entry name" value="NF-KAPPA-B INHIBITOR-LIKE PROTEIN 1"/>
    <property type="match status" value="1"/>
</dbReference>
<keyword evidence="2" id="KW-0597">Phosphoprotein</keyword>
<dbReference type="AlphaFoldDB" id="A0A4Y9Z8P5"/>
<dbReference type="Proteomes" id="UP000298327">
    <property type="component" value="Unassembled WGS sequence"/>
</dbReference>
<dbReference type="EMBL" id="SEOQ01000059">
    <property type="protein sequence ID" value="TFY71246.1"/>
    <property type="molecule type" value="Genomic_DNA"/>
</dbReference>
<evidence type="ECO:0000256" key="5">
    <source>
        <dbReference type="ARBA" id="ARBA00023242"/>
    </source>
</evidence>
<proteinExistence type="predicted"/>
<dbReference type="GO" id="GO:0005634">
    <property type="term" value="C:nucleus"/>
    <property type="evidence" value="ECO:0007669"/>
    <property type="project" value="UniProtKB-SubCell"/>
</dbReference>
<gene>
    <name evidence="7" type="ORF">EVG20_g1759</name>
</gene>
<comment type="caution">
    <text evidence="7">The sequence shown here is derived from an EMBL/GenBank/DDBJ whole genome shotgun (WGS) entry which is preliminary data.</text>
</comment>
<dbReference type="STRING" id="205917.A0A4Y9Z8P5"/>
<evidence type="ECO:0000256" key="2">
    <source>
        <dbReference type="ARBA" id="ARBA00022553"/>
    </source>
</evidence>
<evidence type="ECO:0000313" key="7">
    <source>
        <dbReference type="EMBL" id="TFY71246.1"/>
    </source>
</evidence>
<evidence type="ECO:0000256" key="6">
    <source>
        <dbReference type="SAM" id="MobiDB-lite"/>
    </source>
</evidence>
<organism evidence="7 8">
    <name type="scientific">Dentipellis fragilis</name>
    <dbReference type="NCBI Taxonomy" id="205917"/>
    <lineage>
        <taxon>Eukaryota</taxon>
        <taxon>Fungi</taxon>
        <taxon>Dikarya</taxon>
        <taxon>Basidiomycota</taxon>
        <taxon>Agaricomycotina</taxon>
        <taxon>Agaricomycetes</taxon>
        <taxon>Russulales</taxon>
        <taxon>Hericiaceae</taxon>
        <taxon>Dentipellis</taxon>
    </lineage>
</organism>
<evidence type="ECO:0000313" key="8">
    <source>
        <dbReference type="Proteomes" id="UP000298327"/>
    </source>
</evidence>
<keyword evidence="4" id="KW-0040">ANK repeat</keyword>
<feature type="region of interest" description="Disordered" evidence="6">
    <location>
        <begin position="441"/>
        <end position="468"/>
    </location>
</feature>